<proteinExistence type="predicted"/>
<reference evidence="2" key="3">
    <citation type="journal article" date="2018" name="Aquaculture">
        <title>Complete genome sequence of a white spot syndrome virus associated with a disease incursion in Australia.</title>
        <authorList>
            <person name="Oakey J."/>
            <person name="Smith C.S."/>
        </authorList>
    </citation>
    <scope>NUCLEOTIDE SEQUENCE [LARGE SCALE GENOMIC DNA]</scope>
    <source>
        <strain evidence="2">WSSV-AU</strain>
    </source>
</reference>
<dbReference type="EMBL" id="JX515788">
    <property type="protein sequence ID" value="AFX59703.1"/>
    <property type="molecule type" value="Genomic_DNA"/>
</dbReference>
<evidence type="ECO:0000313" key="1">
    <source>
        <dbReference type="EMBL" id="AFX59703.1"/>
    </source>
</evidence>
<reference evidence="3" key="2">
    <citation type="submission" date="2012-08" db="EMBL/GenBank/DDBJ databases">
        <authorList>
            <person name="Choi T.-J."/>
        </authorList>
    </citation>
    <scope>NUCLEOTIDE SEQUENCE [LARGE SCALE GENOMIC DNA]</scope>
    <source>
        <strain evidence="3">K-LV1</strain>
    </source>
</reference>
<protein>
    <submittedName>
        <fullName evidence="2">ORF981</fullName>
    </submittedName>
    <submittedName>
        <fullName evidence="1">Wsv326</fullName>
    </submittedName>
</protein>
<evidence type="ECO:0000313" key="2">
    <source>
        <dbReference type="EMBL" id="ATU84169.1"/>
    </source>
</evidence>
<sequence length="62" mass="6515">MPILCVGSVLAHSTVNLSLLESGTSTEEEGGFQVCRSSLSIPYALLITYPVGSTKAVPYRIG</sequence>
<dbReference type="Proteomes" id="UP000277283">
    <property type="component" value="Segment"/>
</dbReference>
<accession>K7WHR3</accession>
<gene>
    <name evidence="1" type="ORF">wssv_03260</name>
</gene>
<reference evidence="1" key="1">
    <citation type="submission" date="2012-08" db="EMBL/GenBank/DDBJ databases">
        <title>Cassytha pubescens and C. glabella (Lauraceae) are not disjunctly distributed between Australia and the Ryukyu Archipelago of Japan - evidence from morphological and molecular data.</title>
        <authorList>
            <person name="Kokubugata G."/>
            <person name="Nakamura K."/>
            <person name="Forster P.I."/>
            <person name="Wilson G.W."/>
            <person name="Holland A.E."/>
            <person name="Hirayama Y."/>
            <person name="Yokota M."/>
        </authorList>
    </citation>
    <scope>NUCLEOTIDE SEQUENCE</scope>
    <source>
        <strain evidence="1">K-LV1</strain>
    </source>
</reference>
<dbReference type="EMBL" id="MF768985">
    <property type="protein sequence ID" value="ATU84169.1"/>
    <property type="molecule type" value="Genomic_DNA"/>
</dbReference>
<evidence type="ECO:0000313" key="3">
    <source>
        <dbReference type="Proteomes" id="UP000277283"/>
    </source>
</evidence>
<organism evidence="1 3">
    <name type="scientific">White spot syndrome virus</name>
    <dbReference type="NCBI Taxonomy" id="342409"/>
    <lineage>
        <taxon>Viruses</taxon>
        <taxon>Viruses incertae sedis</taxon>
        <taxon>Naldaviricetes</taxon>
        <taxon>Nimaviridae</taxon>
        <taxon>Whispovirus</taxon>
    </lineage>
</organism>
<name>K7WHR3_9VIRU</name>
<dbReference type="Proteomes" id="UP000267516">
    <property type="component" value="Segment"/>
</dbReference>